<dbReference type="GO" id="GO:0071972">
    <property type="term" value="F:peptidoglycan L,D-transpeptidase activity"/>
    <property type="evidence" value="ECO:0007669"/>
    <property type="project" value="TreeGrafter"/>
</dbReference>
<evidence type="ECO:0000256" key="12">
    <source>
        <dbReference type="ARBA" id="ARBA00023136"/>
    </source>
</evidence>
<comment type="similarity">
    <text evidence="14">Belongs to the transpeptidase family. MrdA subfamily.</text>
</comment>
<keyword evidence="3 14" id="KW-1003">Cell membrane</keyword>
<dbReference type="GO" id="GO:0008658">
    <property type="term" value="F:penicillin binding"/>
    <property type="evidence" value="ECO:0007669"/>
    <property type="project" value="UniProtKB-UniRule"/>
</dbReference>
<feature type="binding site" evidence="14">
    <location>
        <position position="371"/>
    </location>
    <ligand>
        <name>Zn(2+)</name>
        <dbReference type="ChEBI" id="CHEBI:29105"/>
    </ligand>
</feature>
<dbReference type="InterPro" id="IPR005311">
    <property type="entry name" value="PBP_dimer"/>
</dbReference>
<keyword evidence="19" id="KW-1185">Reference proteome</keyword>
<dbReference type="HAMAP" id="MF_02081">
    <property type="entry name" value="MrdA_transpept"/>
    <property type="match status" value="1"/>
</dbReference>
<keyword evidence="10 14" id="KW-0573">Peptidoglycan synthesis</keyword>
<dbReference type="GO" id="GO:0005886">
    <property type="term" value="C:plasma membrane"/>
    <property type="evidence" value="ECO:0007669"/>
    <property type="project" value="UniProtKB-SubCell"/>
</dbReference>
<feature type="binding site" evidence="14">
    <location>
        <position position="384"/>
    </location>
    <ligand>
        <name>Zn(2+)</name>
        <dbReference type="ChEBI" id="CHEBI:29105"/>
    </ligand>
</feature>
<proteinExistence type="inferred from homology"/>
<evidence type="ECO:0000256" key="6">
    <source>
        <dbReference type="ARBA" id="ARBA00022670"/>
    </source>
</evidence>
<comment type="caution">
    <text evidence="18">The sequence shown here is derived from an EMBL/GenBank/DDBJ whole genome shotgun (WGS) entry which is preliminary data.</text>
</comment>
<dbReference type="Gene3D" id="3.90.1310.10">
    <property type="entry name" value="Penicillin-binding protein 2a (Domain 2)"/>
    <property type="match status" value="1"/>
</dbReference>
<dbReference type="GO" id="GO:0008360">
    <property type="term" value="P:regulation of cell shape"/>
    <property type="evidence" value="ECO:0007669"/>
    <property type="project" value="UniProtKB-KW"/>
</dbReference>
<evidence type="ECO:0000256" key="10">
    <source>
        <dbReference type="ARBA" id="ARBA00022984"/>
    </source>
</evidence>
<dbReference type="GO" id="GO:0071555">
    <property type="term" value="P:cell wall organization"/>
    <property type="evidence" value="ECO:0007669"/>
    <property type="project" value="UniProtKB-KW"/>
</dbReference>
<sequence>MAPKKHLKDSQLEAALFRRRAQVAGLMVFLAFSLLIVRYGWLQIVQHERYQTLSDNNRIKLQAIAPPRGYIYDRNGVLLADNRPAFTATLNREEARDINDTLVRLAPVLQLSPDDIQRFRTRLKTASPFENIPVKINLSEADIARFAEVRFDFPGIDIEVKQERYYPHGELFAHALGYVGRISEDEAGKIDPAVYSGTDLIGKTGIEKFYEKLLQGRPGYQYIEANAHGQMLRPLDRTAPTRGDDLVLHLDYGLQKLATEQLAGRRGAIVAIDPDSGGVMAFVSYPSFDPNAFVDGIPYKLYTEWRDHPDRPLYNRALQGIYPPGSTIKPFSGMGGLNYGLVDWDFKISDPGYYHLPGDTHIFRDWKKNGHGTVNLHKAIEQSCDTYFYQLAARIGVDRFHDWMQQFGFGQLTGIDLVSEKSGTLPSTAWKRSKLKAPWYPGEMLSVGIGQGYFTVTPLQLAMATAIMANKGRHITPHLLKSVTGPFPFTPANQPDGHVAFNGNPVEWDRMHDAMKAVVHGNGTATSLRRGLEGYEIAGKTGTAQVKGIKQGEKYSEARLDPRHWDHAWFMGFAPADKPKVALAVLVENGKHGGSAAGPIARAMFDYVVHGTVAPAPKIMPPVESTLPAGAAAPTTPPPVADPGVIE</sequence>
<keyword evidence="7 14" id="KW-0812">Transmembrane</keyword>
<evidence type="ECO:0000256" key="7">
    <source>
        <dbReference type="ARBA" id="ARBA00022692"/>
    </source>
</evidence>
<feature type="active site" description="Acyl-ester intermediate" evidence="14">
    <location>
        <position position="326"/>
    </location>
</feature>
<dbReference type="GO" id="GO:0009002">
    <property type="term" value="F:serine-type D-Ala-D-Ala carboxypeptidase activity"/>
    <property type="evidence" value="ECO:0007669"/>
    <property type="project" value="UniProtKB-UniRule"/>
</dbReference>
<feature type="binding site" evidence="14">
    <location>
        <position position="350"/>
    </location>
    <ligand>
        <name>Zn(2+)</name>
        <dbReference type="ChEBI" id="CHEBI:29105"/>
    </ligand>
</feature>
<evidence type="ECO:0000256" key="8">
    <source>
        <dbReference type="ARBA" id="ARBA00022801"/>
    </source>
</evidence>
<keyword evidence="13 14" id="KW-0961">Cell wall biogenesis/degradation</keyword>
<protein>
    <recommendedName>
        <fullName evidence="14">Peptidoglycan D,D-transpeptidase MrdA</fullName>
        <ecNumber evidence="14">3.4.16.4</ecNumber>
    </recommendedName>
    <alternativeName>
        <fullName evidence="14">Penicillin-binding protein 2</fullName>
        <shortName evidence="14">PBP-2</shortName>
    </alternativeName>
</protein>
<keyword evidence="9 14" id="KW-0133">Cell shape</keyword>
<keyword evidence="12 14" id="KW-0472">Membrane</keyword>
<evidence type="ECO:0000256" key="2">
    <source>
        <dbReference type="ARBA" id="ARBA00004236"/>
    </source>
</evidence>
<comment type="function">
    <text evidence="14">Catalyzes cross-linking of the peptidoglycan cell wall.</text>
</comment>
<keyword evidence="5 14" id="KW-0121">Carboxypeptidase</keyword>
<dbReference type="Pfam" id="PF03717">
    <property type="entry name" value="PBP_dimer"/>
    <property type="match status" value="1"/>
</dbReference>
<evidence type="ECO:0000256" key="9">
    <source>
        <dbReference type="ARBA" id="ARBA00022960"/>
    </source>
</evidence>
<reference evidence="18 19" key="1">
    <citation type="submission" date="2019-02" db="EMBL/GenBank/DDBJ databases">
        <title>Genomic Encyclopedia of Type Strains, Phase IV (KMG-IV): sequencing the most valuable type-strain genomes for metagenomic binning, comparative biology and taxonomic classification.</title>
        <authorList>
            <person name="Goeker M."/>
        </authorList>
    </citation>
    <scope>NUCLEOTIDE SEQUENCE [LARGE SCALE GENOMIC DNA]</scope>
    <source>
        <strain evidence="18 19">DSM 105135</strain>
    </source>
</reference>
<dbReference type="EMBL" id="SHKX01000015">
    <property type="protein sequence ID" value="RZU37042.1"/>
    <property type="molecule type" value="Genomic_DNA"/>
</dbReference>
<feature type="binding site" evidence="14">
    <location>
        <position position="365"/>
    </location>
    <ligand>
        <name>Zn(2+)</name>
        <dbReference type="ChEBI" id="CHEBI:29105"/>
    </ligand>
</feature>
<evidence type="ECO:0000313" key="19">
    <source>
        <dbReference type="Proteomes" id="UP000292423"/>
    </source>
</evidence>
<keyword evidence="8 14" id="KW-0378">Hydrolase</keyword>
<dbReference type="OrthoDB" id="9766847at2"/>
<evidence type="ECO:0000256" key="3">
    <source>
        <dbReference type="ARBA" id="ARBA00022475"/>
    </source>
</evidence>
<dbReference type="GO" id="GO:0009252">
    <property type="term" value="P:peptidoglycan biosynthetic process"/>
    <property type="evidence" value="ECO:0007669"/>
    <property type="project" value="UniProtKB-UniRule"/>
</dbReference>
<evidence type="ECO:0000256" key="4">
    <source>
        <dbReference type="ARBA" id="ARBA00022519"/>
    </source>
</evidence>
<keyword evidence="6 14" id="KW-0645">Protease</keyword>
<dbReference type="Pfam" id="PF00905">
    <property type="entry name" value="Transpeptidase"/>
    <property type="match status" value="1"/>
</dbReference>
<evidence type="ECO:0000259" key="16">
    <source>
        <dbReference type="Pfam" id="PF00905"/>
    </source>
</evidence>
<feature type="region of interest" description="Disordered" evidence="15">
    <location>
        <begin position="627"/>
        <end position="647"/>
    </location>
</feature>
<evidence type="ECO:0000256" key="13">
    <source>
        <dbReference type="ARBA" id="ARBA00023316"/>
    </source>
</evidence>
<accession>A0A4Q7YHN2</accession>
<keyword evidence="14" id="KW-0862">Zinc</keyword>
<comment type="pathway">
    <text evidence="14">Cell wall biogenesis; peptidoglycan biosynthesis.</text>
</comment>
<keyword evidence="4 14" id="KW-0997">Cell inner membrane</keyword>
<evidence type="ECO:0000256" key="15">
    <source>
        <dbReference type="SAM" id="MobiDB-lite"/>
    </source>
</evidence>
<dbReference type="Gene3D" id="3.40.710.10">
    <property type="entry name" value="DD-peptidase/beta-lactamase superfamily"/>
    <property type="match status" value="1"/>
</dbReference>
<keyword evidence="11 14" id="KW-1133">Transmembrane helix</keyword>
<dbReference type="UniPathway" id="UPA00219"/>
<organism evidence="18 19">
    <name type="scientific">Fluviicoccus keumensis</name>
    <dbReference type="NCBI Taxonomy" id="1435465"/>
    <lineage>
        <taxon>Bacteria</taxon>
        <taxon>Pseudomonadati</taxon>
        <taxon>Pseudomonadota</taxon>
        <taxon>Gammaproteobacteria</taxon>
        <taxon>Moraxellales</taxon>
        <taxon>Moraxellaceae</taxon>
        <taxon>Fluviicoccus</taxon>
    </lineage>
</organism>
<dbReference type="Gene3D" id="3.30.1390.30">
    <property type="entry name" value="Penicillin-binding protein 2a, domain 3"/>
    <property type="match status" value="1"/>
</dbReference>
<comment type="cofactor">
    <cofactor evidence="14">
        <name>Zn(2+)</name>
        <dbReference type="ChEBI" id="CHEBI:29105"/>
    </cofactor>
    <text evidence="14">Binds one Zn(2+) ion per subunit.</text>
</comment>
<evidence type="ECO:0000259" key="17">
    <source>
        <dbReference type="Pfam" id="PF03717"/>
    </source>
</evidence>
<dbReference type="RefSeq" id="WP_130415091.1">
    <property type="nucleotide sequence ID" value="NZ_SHKX01000015.1"/>
</dbReference>
<dbReference type="InterPro" id="IPR001460">
    <property type="entry name" value="PCN-bd_Tpept"/>
</dbReference>
<comment type="catalytic activity">
    <reaction evidence="14">
        <text>Preferential cleavage: (Ac)2-L-Lys-D-Ala-|-D-Ala. Also transpeptidation of peptidyl-alanyl moieties that are N-acyl substituents of D-alanine.</text>
        <dbReference type="EC" id="3.4.16.4"/>
    </reaction>
</comment>
<dbReference type="EC" id="3.4.16.4" evidence="14"/>
<dbReference type="GO" id="GO:0006508">
    <property type="term" value="P:proteolysis"/>
    <property type="evidence" value="ECO:0007669"/>
    <property type="project" value="UniProtKB-KW"/>
</dbReference>
<dbReference type="GO" id="GO:0008270">
    <property type="term" value="F:zinc ion binding"/>
    <property type="evidence" value="ECO:0007669"/>
    <property type="project" value="UniProtKB-UniRule"/>
</dbReference>
<feature type="transmembrane region" description="Helical" evidence="14">
    <location>
        <begin position="21"/>
        <end position="41"/>
    </location>
</feature>
<dbReference type="InterPro" id="IPR036138">
    <property type="entry name" value="PBP_dimer_sf"/>
</dbReference>
<dbReference type="Proteomes" id="UP000292423">
    <property type="component" value="Unassembled WGS sequence"/>
</dbReference>
<evidence type="ECO:0000256" key="5">
    <source>
        <dbReference type="ARBA" id="ARBA00022645"/>
    </source>
</evidence>
<evidence type="ECO:0000256" key="14">
    <source>
        <dbReference type="HAMAP-Rule" id="MF_02081"/>
    </source>
</evidence>
<dbReference type="AlphaFoldDB" id="A0A4Q7YHN2"/>
<dbReference type="PANTHER" id="PTHR30627:SF2">
    <property type="entry name" value="PEPTIDOGLYCAN D,D-TRANSPEPTIDASE MRDA"/>
    <property type="match status" value="1"/>
</dbReference>
<comment type="subcellular location">
    <subcellularLocation>
        <location evidence="14">Cell inner membrane</location>
        <topology evidence="14">Single-pass membrane protein</topology>
    </subcellularLocation>
    <subcellularLocation>
        <location evidence="2">Cell membrane</location>
    </subcellularLocation>
    <subcellularLocation>
        <location evidence="1">Membrane</location>
        <topology evidence="1">Single-pass membrane protein</topology>
    </subcellularLocation>
</comment>
<dbReference type="InterPro" id="IPR050515">
    <property type="entry name" value="Beta-lactam/transpept"/>
</dbReference>
<name>A0A4Q7YHN2_9GAMM</name>
<feature type="domain" description="Penicillin-binding protein transpeptidase" evidence="16">
    <location>
        <begin position="267"/>
        <end position="605"/>
    </location>
</feature>
<gene>
    <name evidence="14" type="primary">mrdA</name>
    <name evidence="18" type="ORF">EV700_2909</name>
</gene>
<keyword evidence="14" id="KW-0479">Metal-binding</keyword>
<dbReference type="SUPFAM" id="SSF56519">
    <property type="entry name" value="Penicillin binding protein dimerisation domain"/>
    <property type="match status" value="1"/>
</dbReference>
<dbReference type="NCBIfam" id="TIGR03423">
    <property type="entry name" value="pbp2_mrdA"/>
    <property type="match status" value="1"/>
</dbReference>
<dbReference type="InterPro" id="IPR012338">
    <property type="entry name" value="Beta-lactam/transpept-like"/>
</dbReference>
<evidence type="ECO:0000256" key="11">
    <source>
        <dbReference type="ARBA" id="ARBA00022989"/>
    </source>
</evidence>
<feature type="domain" description="Penicillin-binding protein dimerisation" evidence="17">
    <location>
        <begin position="64"/>
        <end position="233"/>
    </location>
</feature>
<dbReference type="InterPro" id="IPR017790">
    <property type="entry name" value="Penicillin-binding_protein_2"/>
</dbReference>
<evidence type="ECO:0000256" key="1">
    <source>
        <dbReference type="ARBA" id="ARBA00004167"/>
    </source>
</evidence>
<dbReference type="PANTHER" id="PTHR30627">
    <property type="entry name" value="PEPTIDOGLYCAN D,D-TRANSPEPTIDASE"/>
    <property type="match status" value="1"/>
</dbReference>
<evidence type="ECO:0000313" key="18">
    <source>
        <dbReference type="EMBL" id="RZU37042.1"/>
    </source>
</evidence>
<dbReference type="SUPFAM" id="SSF56601">
    <property type="entry name" value="beta-lactamase/transpeptidase-like"/>
    <property type="match status" value="1"/>
</dbReference>